<dbReference type="GO" id="GO:0005634">
    <property type="term" value="C:nucleus"/>
    <property type="evidence" value="ECO:0007669"/>
    <property type="project" value="UniProtKB-SubCell"/>
</dbReference>
<sequence length="848" mass="93923">MAKKHDSMVHFIDAAQVSCLGSEGEDEAGLWSLELQDCPESLDKTSLTPSEGTEEPGSPARSTQPLSLSPGHRNYWGQIETDPSEDPATPSATEVDQEPPRMYRKNSDSQNPLVDLAHYEFLAHLRKAATSVSHLDHLNHSGRDGYRPGSTPDDLPPAIWSPGAQHRSVQEADRVTTKQACPFCRRTYPPGAAFRDHIKYCQSAVALDQSMETRKFKCLQCGKAFKYKHHLKEHLRIHSGEKPYECANCKKRFSHSGSYSSHLSSKKCLTGGATTGGASGVFNGLSQSSYQHFFPKSPSAVNRRNHIEKNPATDSENNNNSRPLVRILDGPLKLSPKDPNHSLLGIPKASDLGPIWDPLAQLSMHPSVLKGTSLLPYVHSGTKFEQMLQEMLQREVRKGDKIERDEGTKGEGKLIYNGDKSRASPDRRTAATSEETAMSGVICRWCSQLFPNAVVLLQHERYLCKMNREAAEVPDHPSQALYLPRPDVKLENRKQSELIHRLPGSKSPLKKPGWPSPQPPRANWSHQDAGSPEQQMTCSPEQPSPGGRRRVPSSELGSPAGPNDPNGSPWSQSEPLDLSLPKQHSHQVEKSKIANGNAGLEERRELKRPGPTARPPPHRPVYSGAGAPTFSGSFYNGFPLFSQSALGISGHDGIAAMPFSPPAHGPGFLPPLAYMMEADSEAALKKIHQERLMGEVLSRGALDYLSLMDEGLDEDGGPGRKRLRKTDEGLYACDICEKTFQKSSSLLRHKYEHTGSNLHAYITHRKDTAQVGSGNNGKRPHECKICNKAFKHKHHLIEHSRLHSGEKPYQCDKCGKRFSHSGSYSQHMNHRYAYCSKDLDPEQDHEEM</sequence>
<dbReference type="InterPro" id="IPR036236">
    <property type="entry name" value="Znf_C2H2_sf"/>
</dbReference>
<feature type="domain" description="C2H2-type" evidence="11">
    <location>
        <begin position="731"/>
        <end position="758"/>
    </location>
</feature>
<reference evidence="12" key="2">
    <citation type="submission" date="2004-02" db="EMBL/GenBank/DDBJ databases">
        <authorList>
            <consortium name="Genoscope"/>
            <consortium name="Whitehead Institute Centre for Genome Research"/>
        </authorList>
    </citation>
    <scope>NUCLEOTIDE SEQUENCE</scope>
</reference>
<dbReference type="EMBL" id="CAAE01014479">
    <property type="protein sequence ID" value="CAF96508.1"/>
    <property type="molecule type" value="Genomic_DNA"/>
</dbReference>
<evidence type="ECO:0000256" key="6">
    <source>
        <dbReference type="ARBA" id="ARBA00023125"/>
    </source>
</evidence>
<evidence type="ECO:0000256" key="3">
    <source>
        <dbReference type="ARBA" id="ARBA00022737"/>
    </source>
</evidence>
<dbReference type="Pfam" id="PF00096">
    <property type="entry name" value="zf-C2H2"/>
    <property type="match status" value="4"/>
</dbReference>
<feature type="region of interest" description="Disordered" evidence="10">
    <location>
        <begin position="398"/>
        <end position="434"/>
    </location>
</feature>
<dbReference type="OrthoDB" id="427030at2759"/>
<dbReference type="FunFam" id="3.30.160.60:FF:000082">
    <property type="entry name" value="Putative zinc finger E-box-binding homeobox 2"/>
    <property type="match status" value="1"/>
</dbReference>
<dbReference type="Gene3D" id="3.30.160.60">
    <property type="entry name" value="Classic Zinc Finger"/>
    <property type="match status" value="5"/>
</dbReference>
<dbReference type="PANTHER" id="PTHR24391:SF28">
    <property type="entry name" value="ZINC FINGER E-BOX-BINDING HOMEOBOX 2"/>
    <property type="match status" value="1"/>
</dbReference>
<feature type="non-terminal residue" evidence="12">
    <location>
        <position position="848"/>
    </location>
</feature>
<dbReference type="InterPro" id="IPR051574">
    <property type="entry name" value="ZnF_E-box_Homeobox"/>
</dbReference>
<evidence type="ECO:0000259" key="11">
    <source>
        <dbReference type="PROSITE" id="PS50157"/>
    </source>
</evidence>
<accession>Q4SS74</accession>
<feature type="region of interest" description="Disordered" evidence="10">
    <location>
        <begin position="497"/>
        <end position="625"/>
    </location>
</feature>
<dbReference type="GO" id="GO:0008270">
    <property type="term" value="F:zinc ion binding"/>
    <property type="evidence" value="ECO:0007669"/>
    <property type="project" value="UniProtKB-KW"/>
</dbReference>
<reference evidence="12" key="1">
    <citation type="journal article" date="2004" name="Nature">
        <title>Genome duplication in the teleost fish Tetraodon nigroviridis reveals the early vertebrate proto-karyotype.</title>
        <authorList>
            <person name="Jaillon O."/>
            <person name="Aury J.-M."/>
            <person name="Brunet F."/>
            <person name="Petit J.-L."/>
            <person name="Stange-Thomann N."/>
            <person name="Mauceli E."/>
            <person name="Bouneau L."/>
            <person name="Fischer C."/>
            <person name="Ozouf-Costaz C."/>
            <person name="Bernot A."/>
            <person name="Nicaud S."/>
            <person name="Jaffe D."/>
            <person name="Fisher S."/>
            <person name="Lutfalla G."/>
            <person name="Dossat C."/>
            <person name="Segurens B."/>
            <person name="Dasilva C."/>
            <person name="Salanoubat M."/>
            <person name="Levy M."/>
            <person name="Boudet N."/>
            <person name="Castellano S."/>
            <person name="Anthouard V."/>
            <person name="Jubin C."/>
            <person name="Castelli V."/>
            <person name="Katinka M."/>
            <person name="Vacherie B."/>
            <person name="Biemont C."/>
            <person name="Skalli Z."/>
            <person name="Cattolico L."/>
            <person name="Poulain J."/>
            <person name="De Berardinis V."/>
            <person name="Cruaud C."/>
            <person name="Duprat S."/>
            <person name="Brottier P."/>
            <person name="Coutanceau J.-P."/>
            <person name="Gouzy J."/>
            <person name="Parra G."/>
            <person name="Lardier G."/>
            <person name="Chapple C."/>
            <person name="McKernan K.J."/>
            <person name="McEwan P."/>
            <person name="Bosak S."/>
            <person name="Kellis M."/>
            <person name="Volff J.-N."/>
            <person name="Guigo R."/>
            <person name="Zody M.C."/>
            <person name="Mesirov J."/>
            <person name="Lindblad-Toh K."/>
            <person name="Birren B."/>
            <person name="Nusbaum C."/>
            <person name="Kahn D."/>
            <person name="Robinson-Rechavi M."/>
            <person name="Laudet V."/>
            <person name="Schachter V."/>
            <person name="Quetier F."/>
            <person name="Saurin W."/>
            <person name="Scarpelli C."/>
            <person name="Wincker P."/>
            <person name="Lander E.S."/>
            <person name="Weissenbach J."/>
            <person name="Roest Crollius H."/>
        </authorList>
    </citation>
    <scope>NUCLEOTIDE SEQUENCE [LARGE SCALE GENOMIC DNA]</scope>
</reference>
<dbReference type="InterPro" id="IPR013087">
    <property type="entry name" value="Znf_C2H2_type"/>
</dbReference>
<feature type="compositionally biased region" description="Basic and acidic residues" evidence="10">
    <location>
        <begin position="98"/>
        <end position="107"/>
    </location>
</feature>
<dbReference type="FunFam" id="3.30.160.60:FF:001498">
    <property type="entry name" value="Zinc finger protein 404"/>
    <property type="match status" value="1"/>
</dbReference>
<dbReference type="PROSITE" id="PS50157">
    <property type="entry name" value="ZINC_FINGER_C2H2_2"/>
    <property type="match status" value="4"/>
</dbReference>
<gene>
    <name evidence="12" type="ORF">GSTENG00013571001</name>
</gene>
<dbReference type="SMART" id="SM00355">
    <property type="entry name" value="ZnF_C2H2"/>
    <property type="match status" value="6"/>
</dbReference>
<dbReference type="KEGG" id="tng:GSTEN00013571G001"/>
<keyword evidence="3" id="KW-0677">Repeat</keyword>
<proteinExistence type="predicted"/>
<evidence type="ECO:0000313" key="12">
    <source>
        <dbReference type="EMBL" id="CAF96508.1"/>
    </source>
</evidence>
<evidence type="ECO:0000256" key="10">
    <source>
        <dbReference type="SAM" id="MobiDB-lite"/>
    </source>
</evidence>
<keyword evidence="2" id="KW-0479">Metal-binding</keyword>
<evidence type="ECO:0000256" key="9">
    <source>
        <dbReference type="PROSITE-ProRule" id="PRU00042"/>
    </source>
</evidence>
<feature type="compositionally biased region" description="Polar residues" evidence="10">
    <location>
        <begin position="524"/>
        <end position="541"/>
    </location>
</feature>
<comment type="subcellular location">
    <subcellularLocation>
        <location evidence="1">Nucleus</location>
    </subcellularLocation>
</comment>
<evidence type="ECO:0000256" key="1">
    <source>
        <dbReference type="ARBA" id="ARBA00004123"/>
    </source>
</evidence>
<feature type="domain" description="C2H2-type" evidence="11">
    <location>
        <begin position="809"/>
        <end position="828"/>
    </location>
</feature>
<name>Q4SS74_TETNG</name>
<keyword evidence="7" id="KW-0371">Homeobox</keyword>
<evidence type="ECO:0000256" key="5">
    <source>
        <dbReference type="ARBA" id="ARBA00022833"/>
    </source>
</evidence>
<dbReference type="FunFam" id="3.30.160.60:FF:000013">
    <property type="entry name" value="Putative zinc finger E-box-binding homeobox 2"/>
    <property type="match status" value="2"/>
</dbReference>
<feature type="domain" description="C2H2-type" evidence="11">
    <location>
        <begin position="781"/>
        <end position="808"/>
    </location>
</feature>
<keyword evidence="4 9" id="KW-0863">Zinc-finger</keyword>
<evidence type="ECO:0000256" key="8">
    <source>
        <dbReference type="ARBA" id="ARBA00023242"/>
    </source>
</evidence>
<feature type="compositionally biased region" description="Basic and acidic residues" evidence="10">
    <location>
        <begin position="419"/>
        <end position="429"/>
    </location>
</feature>
<keyword evidence="8" id="KW-0539">Nucleus</keyword>
<dbReference type="GO" id="GO:0000981">
    <property type="term" value="F:DNA-binding transcription factor activity, RNA polymerase II-specific"/>
    <property type="evidence" value="ECO:0007669"/>
    <property type="project" value="TreeGrafter"/>
</dbReference>
<dbReference type="AlphaFoldDB" id="Q4SS74"/>
<organism evidence="12">
    <name type="scientific">Tetraodon nigroviridis</name>
    <name type="common">Spotted green pufferfish</name>
    <name type="synonym">Chelonodon nigroviridis</name>
    <dbReference type="NCBI Taxonomy" id="99883"/>
    <lineage>
        <taxon>Eukaryota</taxon>
        <taxon>Metazoa</taxon>
        <taxon>Chordata</taxon>
        <taxon>Craniata</taxon>
        <taxon>Vertebrata</taxon>
        <taxon>Euteleostomi</taxon>
        <taxon>Actinopterygii</taxon>
        <taxon>Neopterygii</taxon>
        <taxon>Teleostei</taxon>
        <taxon>Neoteleostei</taxon>
        <taxon>Acanthomorphata</taxon>
        <taxon>Eupercaria</taxon>
        <taxon>Tetraodontiformes</taxon>
        <taxon>Tetradontoidea</taxon>
        <taxon>Tetraodontidae</taxon>
        <taxon>Tetraodon</taxon>
    </lineage>
</organism>
<evidence type="ECO:0000256" key="7">
    <source>
        <dbReference type="ARBA" id="ARBA00023155"/>
    </source>
</evidence>
<protein>
    <submittedName>
        <fullName evidence="12">(spotted green pufferfish) hypothetical protein</fullName>
    </submittedName>
</protein>
<dbReference type="FunFam" id="3.30.160.60:FF:000744">
    <property type="entry name" value="zinc finger E-box-binding homeobox 1"/>
    <property type="match status" value="1"/>
</dbReference>
<evidence type="ECO:0000256" key="2">
    <source>
        <dbReference type="ARBA" id="ARBA00022723"/>
    </source>
</evidence>
<evidence type="ECO:0000256" key="4">
    <source>
        <dbReference type="ARBA" id="ARBA00022771"/>
    </source>
</evidence>
<dbReference type="GO" id="GO:0000978">
    <property type="term" value="F:RNA polymerase II cis-regulatory region sequence-specific DNA binding"/>
    <property type="evidence" value="ECO:0007669"/>
    <property type="project" value="TreeGrafter"/>
</dbReference>
<dbReference type="GO" id="GO:0000122">
    <property type="term" value="P:negative regulation of transcription by RNA polymerase II"/>
    <property type="evidence" value="ECO:0007669"/>
    <property type="project" value="UniProtKB-ARBA"/>
</dbReference>
<feature type="compositionally biased region" description="Basic and acidic residues" evidence="10">
    <location>
        <begin position="398"/>
        <end position="412"/>
    </location>
</feature>
<keyword evidence="6" id="KW-0238">DNA-binding</keyword>
<feature type="compositionally biased region" description="Polar residues" evidence="10">
    <location>
        <begin position="565"/>
        <end position="574"/>
    </location>
</feature>
<dbReference type="SUPFAM" id="SSF57667">
    <property type="entry name" value="beta-beta-alpha zinc fingers"/>
    <property type="match status" value="3"/>
</dbReference>
<feature type="domain" description="C2H2-type" evidence="11">
    <location>
        <begin position="216"/>
        <end position="243"/>
    </location>
</feature>
<dbReference type="PROSITE" id="PS00028">
    <property type="entry name" value="ZINC_FINGER_C2H2_1"/>
    <property type="match status" value="3"/>
</dbReference>
<keyword evidence="5" id="KW-0862">Zinc</keyword>
<dbReference type="PANTHER" id="PTHR24391">
    <property type="entry name" value="HISTONE H4 TRANSCRIPTION FACTOR-RELATED"/>
    <property type="match status" value="1"/>
</dbReference>
<feature type="region of interest" description="Disordered" evidence="10">
    <location>
        <begin position="40"/>
        <end position="109"/>
    </location>
</feature>
<comment type="caution">
    <text evidence="12">The sequence shown here is derived from an EMBL/GenBank/DDBJ whole genome shotgun (WGS) entry which is preliminary data.</text>
</comment>